<dbReference type="AlphaFoldDB" id="A0A5J5CHM1"/>
<proteinExistence type="predicted"/>
<organism evidence="1 2">
    <name type="scientific">Etheostoma spectabile</name>
    <name type="common">orangethroat darter</name>
    <dbReference type="NCBI Taxonomy" id="54343"/>
    <lineage>
        <taxon>Eukaryota</taxon>
        <taxon>Metazoa</taxon>
        <taxon>Chordata</taxon>
        <taxon>Craniata</taxon>
        <taxon>Vertebrata</taxon>
        <taxon>Euteleostomi</taxon>
        <taxon>Actinopterygii</taxon>
        <taxon>Neopterygii</taxon>
        <taxon>Teleostei</taxon>
        <taxon>Neoteleostei</taxon>
        <taxon>Acanthomorphata</taxon>
        <taxon>Eupercaria</taxon>
        <taxon>Perciformes</taxon>
        <taxon>Percoidei</taxon>
        <taxon>Percidae</taxon>
        <taxon>Etheostomatinae</taxon>
        <taxon>Etheostoma</taxon>
    </lineage>
</organism>
<evidence type="ECO:0000313" key="2">
    <source>
        <dbReference type="Proteomes" id="UP000327493"/>
    </source>
</evidence>
<evidence type="ECO:0000313" key="1">
    <source>
        <dbReference type="EMBL" id="KAA8579771.1"/>
    </source>
</evidence>
<name>A0A5J5CHM1_9PERO</name>
<dbReference type="Proteomes" id="UP000327493">
    <property type="component" value="Chromosome 24"/>
</dbReference>
<comment type="caution">
    <text evidence="1">The sequence shown here is derived from an EMBL/GenBank/DDBJ whole genome shotgun (WGS) entry which is preliminary data.</text>
</comment>
<reference evidence="1 2" key="1">
    <citation type="submission" date="2019-08" db="EMBL/GenBank/DDBJ databases">
        <title>A chromosome-level genome assembly, high-density linkage maps, and genome scans reveal the genomic architecture of hybrid incompatibilities underlying speciation via character displacement in darters (Percidae: Etheostominae).</title>
        <authorList>
            <person name="Moran R.L."/>
            <person name="Catchen J.M."/>
            <person name="Fuller R.C."/>
        </authorList>
    </citation>
    <scope>NUCLEOTIDE SEQUENCE [LARGE SCALE GENOMIC DNA]</scope>
    <source>
        <strain evidence="1">EspeVRDwgs_2016</strain>
        <tissue evidence="1">Muscle</tissue>
    </source>
</reference>
<protein>
    <submittedName>
        <fullName evidence="1">Uncharacterized protein</fullName>
    </submittedName>
</protein>
<accession>A0A5J5CHM1</accession>
<sequence length="86" mass="9642">MLIFRQDAMHRQRSSKQCPAEVSTRLRFAVGFPVKFLRLLASPNSICFCRGNHRGHEGYERAAASSLQRLHLTTHGSGDIQHSGAH</sequence>
<keyword evidence="2" id="KW-1185">Reference proteome</keyword>
<gene>
    <name evidence="1" type="ORF">FQN60_006864</name>
</gene>
<feature type="non-terminal residue" evidence="1">
    <location>
        <position position="86"/>
    </location>
</feature>
<dbReference type="EMBL" id="VOFY01000024">
    <property type="protein sequence ID" value="KAA8579771.1"/>
    <property type="molecule type" value="Genomic_DNA"/>
</dbReference>